<evidence type="ECO:0000313" key="1">
    <source>
        <dbReference type="EMBL" id="KAI7808669.1"/>
    </source>
</evidence>
<keyword evidence="2" id="KW-1185">Reference proteome</keyword>
<dbReference type="AlphaFoldDB" id="A0A9W7WUR4"/>
<protein>
    <submittedName>
        <fullName evidence="1">Uncharacterized protein</fullName>
    </submittedName>
</protein>
<dbReference type="EMBL" id="JAFHDT010000006">
    <property type="protein sequence ID" value="KAI7808669.1"/>
    <property type="molecule type" value="Genomic_DNA"/>
</dbReference>
<sequence length="158" mass="17401">MAILKGSATESKPAVFVLTAFEPGAAFKKMLRAQRNLPLARVRVPRSEVCQDLKPRFCWDEIARVLPAITAVPVSSKHILIQAPAAGVMPSDPRGDEFIHLIWATPMFWRKAQGLVGAGGTQNLFQMQLGLARSLSSVFNHNVAALHRSTSNMFYVFL</sequence>
<organism evidence="1 2">
    <name type="scientific">Triplophysa rosa</name>
    <name type="common">Cave loach</name>
    <dbReference type="NCBI Taxonomy" id="992332"/>
    <lineage>
        <taxon>Eukaryota</taxon>
        <taxon>Metazoa</taxon>
        <taxon>Chordata</taxon>
        <taxon>Craniata</taxon>
        <taxon>Vertebrata</taxon>
        <taxon>Euteleostomi</taxon>
        <taxon>Actinopterygii</taxon>
        <taxon>Neopterygii</taxon>
        <taxon>Teleostei</taxon>
        <taxon>Ostariophysi</taxon>
        <taxon>Cypriniformes</taxon>
        <taxon>Nemacheilidae</taxon>
        <taxon>Triplophysa</taxon>
    </lineage>
</organism>
<proteinExistence type="predicted"/>
<name>A0A9W7WUR4_TRIRA</name>
<evidence type="ECO:0000313" key="2">
    <source>
        <dbReference type="Proteomes" id="UP001059041"/>
    </source>
</evidence>
<comment type="caution">
    <text evidence="1">The sequence shown here is derived from an EMBL/GenBank/DDBJ whole genome shotgun (WGS) entry which is preliminary data.</text>
</comment>
<reference evidence="1" key="1">
    <citation type="submission" date="2021-02" db="EMBL/GenBank/DDBJ databases">
        <title>Comparative genomics reveals that relaxation of natural selection precedes convergent phenotypic evolution of cavefish.</title>
        <authorList>
            <person name="Peng Z."/>
        </authorList>
    </citation>
    <scope>NUCLEOTIDE SEQUENCE</scope>
    <source>
        <tissue evidence="1">Muscle</tissue>
    </source>
</reference>
<dbReference type="Proteomes" id="UP001059041">
    <property type="component" value="Linkage Group LG6"/>
</dbReference>
<gene>
    <name evidence="1" type="ORF">IRJ41_011088</name>
</gene>
<accession>A0A9W7WUR4</accession>